<evidence type="ECO:0000313" key="2">
    <source>
        <dbReference type="EMBL" id="EGT46804.1"/>
    </source>
</evidence>
<dbReference type="HOGENOM" id="CLU_007886_0_0_1"/>
<feature type="compositionally biased region" description="Basic and acidic residues" evidence="1">
    <location>
        <begin position="164"/>
        <end position="177"/>
    </location>
</feature>
<dbReference type="EMBL" id="GL380107">
    <property type="protein sequence ID" value="EGT46804.1"/>
    <property type="molecule type" value="Genomic_DNA"/>
</dbReference>
<evidence type="ECO:0000256" key="1">
    <source>
        <dbReference type="SAM" id="MobiDB-lite"/>
    </source>
</evidence>
<feature type="region of interest" description="Disordered" evidence="1">
    <location>
        <begin position="78"/>
        <end position="211"/>
    </location>
</feature>
<feature type="compositionally biased region" description="Basic and acidic residues" evidence="1">
    <location>
        <begin position="986"/>
        <end position="1000"/>
    </location>
</feature>
<feature type="region of interest" description="Disordered" evidence="1">
    <location>
        <begin position="1"/>
        <end position="61"/>
    </location>
</feature>
<dbReference type="OrthoDB" id="5873032at2759"/>
<organism evidence="3">
    <name type="scientific">Caenorhabditis brenneri</name>
    <name type="common">Nematode worm</name>
    <dbReference type="NCBI Taxonomy" id="135651"/>
    <lineage>
        <taxon>Eukaryota</taxon>
        <taxon>Metazoa</taxon>
        <taxon>Ecdysozoa</taxon>
        <taxon>Nematoda</taxon>
        <taxon>Chromadorea</taxon>
        <taxon>Rhabditida</taxon>
        <taxon>Rhabditina</taxon>
        <taxon>Rhabditomorpha</taxon>
        <taxon>Rhabditoidea</taxon>
        <taxon>Rhabditidae</taxon>
        <taxon>Peloderinae</taxon>
        <taxon>Caenorhabditis</taxon>
    </lineage>
</organism>
<reference evidence="3" key="1">
    <citation type="submission" date="2011-07" db="EMBL/GenBank/DDBJ databases">
        <authorList>
            <consortium name="Caenorhabditis brenneri Sequencing and Analysis Consortium"/>
            <person name="Wilson R.K."/>
        </authorList>
    </citation>
    <scope>NUCLEOTIDE SEQUENCE [LARGE SCALE GENOMIC DNA]</scope>
    <source>
        <strain evidence="3">PB2801</strain>
    </source>
</reference>
<feature type="compositionally biased region" description="Polar residues" evidence="1">
    <location>
        <begin position="36"/>
        <end position="49"/>
    </location>
</feature>
<feature type="compositionally biased region" description="Acidic residues" evidence="1">
    <location>
        <begin position="966"/>
        <end position="985"/>
    </location>
</feature>
<gene>
    <name evidence="2" type="ORF">CAEBREN_06139</name>
</gene>
<feature type="compositionally biased region" description="Basic and acidic residues" evidence="1">
    <location>
        <begin position="1021"/>
        <end position="1035"/>
    </location>
</feature>
<sequence length="1103" mass="126386">MGNNKKHQKKKTQANKAQHARRSEPPSPITKEPSESVPTTLEMVSNPPVSTEKANEIHEEPVVVAADPVETVVDKVDETTAPLVTPEKLEEESAAVVVDKKCPEEPEKPAEEVKDEEPKIVVEEEPKQEEKENKEGETEEKVEELEAVEPVEKVVEDSEEKVEDEQKKDEEEHKKEELEEESGSQTEEDNGRKRKDSSQTDTTVQAEEPEVFTDYTWEKTDEEVNIKQAIFIKSYKYKFAVFLRVIDPEFRFVAGIGPSSKIDPEENVKVFDPEGVSAIFERMKKEGFSNPCPFQNENFKATFEEIRLFLSEVLTKIKFCLRLACAERGYEYKSGKFTNQPISAVWGNELDPMLELKTIKAIMDEVKEPITKMLTEEGQETRFWTEFKTIYEEVVPALEAYDSKTLADNNISDCMATIHGRQELGFEITEEEVDRMLEQSFTEDGFGEFPSTALYAPTLFTSSKQLKLIYVQLEKMSKVTDIRVKLAGIQTITRIIHSIDQDEAIRLMEEFEDHPKLPVEKMFGLNPLEFSVNTNEPKRAQYLKIFYTALGETSPKEDTEMTLEQLQSVFKCFYMVFPAFEINMILFKILGTHIKDCAWIDADRKQLVRALFSLPEPLRKRLEIGQEYETGEITDDTNSMYYQVKNFIRLAKRDFIGLLVCFLYVGDGSRRLISAERVMRQAMRFIEAGTAQVMAVETLKTLLRPSMSDLSFSKEFFEDLIVLALSKYSVPDAKCIEKKYAFMNIVFDIVNSYKENHVLEIDSKKIAEKWTDMAHPWFSVLFLAHKFPILKDSIPAGSYPWLSADVWTDDENHQNHLKNYIPLAKVPTAWPKCTNLSSVVALVNDHVPIKISHKELYAHMIDYVRAGDVFTEPQKTGLLNELMGKVVSLTASETAKKPKEPSSDKKSKDKRKKSPAEKLEIKKTSEVASEKAAEKLVKEAKETQTSPMPQVEKPEKPEKPETPVEAVEEEPEVIDLVEEEDSEDAKEEKEKEEKEDEAQKWEFVQMAEVKKEVEDPEENQDPEKLDTPEPGKEATVETVVSQEVPVKVEPETTPDTDTLKPLKELDADVFYGWYEPEEWEPLPEVIVNEIYRQRAAKGYSNKL</sequence>
<evidence type="ECO:0000313" key="3">
    <source>
        <dbReference type="Proteomes" id="UP000008068"/>
    </source>
</evidence>
<dbReference type="OMA" id="IMEEWAN"/>
<feature type="compositionally biased region" description="Basic and acidic residues" evidence="1">
    <location>
        <begin position="98"/>
        <end position="136"/>
    </location>
</feature>
<protein>
    <submittedName>
        <fullName evidence="2">Uncharacterized protein</fullName>
    </submittedName>
</protein>
<feature type="region of interest" description="Disordered" evidence="1">
    <location>
        <begin position="892"/>
        <end position="1039"/>
    </location>
</feature>
<dbReference type="AlphaFoldDB" id="G0P743"/>
<dbReference type="Proteomes" id="UP000008068">
    <property type="component" value="Unassembled WGS sequence"/>
</dbReference>
<feature type="compositionally biased region" description="Basic and acidic residues" evidence="1">
    <location>
        <begin position="952"/>
        <end position="962"/>
    </location>
</feature>
<name>G0P743_CAEBE</name>
<dbReference type="FunCoup" id="G0P743">
    <property type="interactions" value="1850"/>
</dbReference>
<feature type="compositionally biased region" description="Acidic residues" evidence="1">
    <location>
        <begin position="137"/>
        <end position="149"/>
    </location>
</feature>
<dbReference type="eggNOG" id="ENOG502THAC">
    <property type="taxonomic scope" value="Eukaryota"/>
</dbReference>
<keyword evidence="3" id="KW-1185">Reference proteome</keyword>
<accession>G0P743</accession>
<proteinExistence type="predicted"/>
<feature type="compositionally biased region" description="Basic residues" evidence="1">
    <location>
        <begin position="1"/>
        <end position="13"/>
    </location>
</feature>
<feature type="compositionally biased region" description="Basic and acidic residues" evidence="1">
    <location>
        <begin position="894"/>
        <end position="907"/>
    </location>
</feature>
<dbReference type="InParanoid" id="G0P743"/>
<feature type="compositionally biased region" description="Basic and acidic residues" evidence="1">
    <location>
        <begin position="914"/>
        <end position="942"/>
    </location>
</feature>
<feature type="compositionally biased region" description="Acidic residues" evidence="1">
    <location>
        <begin position="178"/>
        <end position="188"/>
    </location>
</feature>